<dbReference type="Pfam" id="PF00651">
    <property type="entry name" value="BTB"/>
    <property type="match status" value="1"/>
</dbReference>
<evidence type="ECO:0000313" key="2">
    <source>
        <dbReference type="EMBL" id="KAK7713700.1"/>
    </source>
</evidence>
<dbReference type="Proteomes" id="UP001430848">
    <property type="component" value="Unassembled WGS sequence"/>
</dbReference>
<dbReference type="InterPro" id="IPR011333">
    <property type="entry name" value="SKP1/BTB/POZ_sf"/>
</dbReference>
<dbReference type="InterPro" id="IPR000210">
    <property type="entry name" value="BTB/POZ_dom"/>
</dbReference>
<dbReference type="EMBL" id="JAKNSF020000124">
    <property type="protein sequence ID" value="KAK7713700.1"/>
    <property type="molecule type" value="Genomic_DNA"/>
</dbReference>
<proteinExistence type="predicted"/>
<name>A0ABR1NSI2_DIAER</name>
<dbReference type="SUPFAM" id="SSF54695">
    <property type="entry name" value="POZ domain"/>
    <property type="match status" value="1"/>
</dbReference>
<feature type="domain" description="BTB" evidence="1">
    <location>
        <begin position="40"/>
        <end position="107"/>
    </location>
</feature>
<dbReference type="CDD" id="cd18186">
    <property type="entry name" value="BTB_POZ_ZBTB_KLHL-like"/>
    <property type="match status" value="1"/>
</dbReference>
<organism evidence="2 3">
    <name type="scientific">Diaporthe eres</name>
    <name type="common">Phomopsis oblonga</name>
    <dbReference type="NCBI Taxonomy" id="83184"/>
    <lineage>
        <taxon>Eukaryota</taxon>
        <taxon>Fungi</taxon>
        <taxon>Dikarya</taxon>
        <taxon>Ascomycota</taxon>
        <taxon>Pezizomycotina</taxon>
        <taxon>Sordariomycetes</taxon>
        <taxon>Sordariomycetidae</taxon>
        <taxon>Diaporthales</taxon>
        <taxon>Diaporthaceae</taxon>
        <taxon>Diaporthe</taxon>
        <taxon>Diaporthe eres species complex</taxon>
    </lineage>
</organism>
<protein>
    <recommendedName>
        <fullName evidence="1">BTB domain-containing protein</fullName>
    </recommendedName>
</protein>
<reference evidence="2 3" key="1">
    <citation type="submission" date="2024-02" db="EMBL/GenBank/DDBJ databases">
        <title>De novo assembly and annotation of 12 fungi associated with fruit tree decline syndrome in Ontario, Canada.</title>
        <authorList>
            <person name="Sulman M."/>
            <person name="Ellouze W."/>
            <person name="Ilyukhin E."/>
        </authorList>
    </citation>
    <scope>NUCLEOTIDE SEQUENCE [LARGE SCALE GENOMIC DNA]</scope>
    <source>
        <strain evidence="2 3">M169</strain>
    </source>
</reference>
<dbReference type="PROSITE" id="PS50097">
    <property type="entry name" value="BTB"/>
    <property type="match status" value="1"/>
</dbReference>
<sequence>MPTSNIDNQRVNSLKMQDLVEDRSRFRDNDIELLKTGQFSDAQMIVGDRVWKVHRSIVCLRSGFLNNALSGPSKVGKVKTVTIWNHTEKKVGLLLEFIYSGRIEGIDDFLPGQCVQLSMLGEFFLVNGMVIYATKALWHKLNPFLQAVPAVLTNCNTRPSLYDVNLTLQRVTFELLFTTAVHKAYNGSSKTCQLILADFVWVARDWLLRDPIIEKLNTTFPLFGSHVLVTLIKGPQSSFPKTDG</sequence>
<comment type="caution">
    <text evidence="2">The sequence shown here is derived from an EMBL/GenBank/DDBJ whole genome shotgun (WGS) entry which is preliminary data.</text>
</comment>
<accession>A0ABR1NSI2</accession>
<evidence type="ECO:0000259" key="1">
    <source>
        <dbReference type="PROSITE" id="PS50097"/>
    </source>
</evidence>
<dbReference type="Gene3D" id="3.30.710.10">
    <property type="entry name" value="Potassium Channel Kv1.1, Chain A"/>
    <property type="match status" value="1"/>
</dbReference>
<evidence type="ECO:0000313" key="3">
    <source>
        <dbReference type="Proteomes" id="UP001430848"/>
    </source>
</evidence>
<keyword evidence="3" id="KW-1185">Reference proteome</keyword>
<gene>
    <name evidence="2" type="ORF">SLS63_012015</name>
</gene>